<sequence>MSLFPNYYSVLVVSLLGTPMLLYILRLVALRVGLVDVPNVRKIHAKPVPLVGGLVLFIMAVVLLSMTNNVNAFSFYLLTATGLVVIVGLLDDLYQLSALWRFIVQIIASLVVIYFSNVQLYTFGLLLYPDWEMNLGIFAIPITVFGVVGVINSINMADGIDGLAGMTFFIPVLALALLAGSNDFSLWLLLLLICVMIFVVFNKSVRNKVFLGDNGSLLLGFILAWLLVYFSQGSQATIKPITALYLVGLPVYDTIFVMLKRILSHQSPFKPDNTHLHHLFLAKGLSQTRTLFVVVALQTAMVVLGLVFLHINLAEYYQFYLFILMSAIYYFIMHKIWQKSYVSK</sequence>
<evidence type="ECO:0000256" key="5">
    <source>
        <dbReference type="ARBA" id="ARBA00022989"/>
    </source>
</evidence>
<dbReference type="PANTHER" id="PTHR22926:SF3">
    <property type="entry name" value="UNDECAPRENYL-PHOSPHATE ALPHA-N-ACETYLGLUCOSAMINYL 1-PHOSPHATE TRANSFERASE"/>
    <property type="match status" value="1"/>
</dbReference>
<dbReference type="GO" id="GO:0071555">
    <property type="term" value="P:cell wall organization"/>
    <property type="evidence" value="ECO:0007669"/>
    <property type="project" value="TreeGrafter"/>
</dbReference>
<feature type="transmembrane region" description="Helical" evidence="7">
    <location>
        <begin position="102"/>
        <end position="127"/>
    </location>
</feature>
<feature type="transmembrane region" description="Helical" evidence="7">
    <location>
        <begin position="242"/>
        <end position="259"/>
    </location>
</feature>
<feature type="transmembrane region" description="Helical" evidence="7">
    <location>
        <begin position="48"/>
        <end position="67"/>
    </location>
</feature>
<keyword evidence="3 8" id="KW-0808">Transferase</keyword>
<feature type="transmembrane region" description="Helical" evidence="7">
    <location>
        <begin position="317"/>
        <end position="337"/>
    </location>
</feature>
<feature type="transmembrane region" description="Helical" evidence="7">
    <location>
        <begin position="159"/>
        <end position="178"/>
    </location>
</feature>
<feature type="transmembrane region" description="Helical" evidence="7">
    <location>
        <begin position="184"/>
        <end position="202"/>
    </location>
</feature>
<evidence type="ECO:0000256" key="1">
    <source>
        <dbReference type="ARBA" id="ARBA00004651"/>
    </source>
</evidence>
<feature type="transmembrane region" description="Helical" evidence="7">
    <location>
        <begin position="133"/>
        <end position="152"/>
    </location>
</feature>
<accession>A0A3B0VSA0</accession>
<dbReference type="GO" id="GO:0036380">
    <property type="term" value="F:UDP-N-acetylglucosamine-undecaprenyl-phosphate N-acetylglucosaminephosphotransferase activity"/>
    <property type="evidence" value="ECO:0007669"/>
    <property type="project" value="UniProtKB-EC"/>
</dbReference>
<name>A0A3B0VSA0_9ZZZZ</name>
<feature type="transmembrane region" description="Helical" evidence="7">
    <location>
        <begin position="6"/>
        <end position="28"/>
    </location>
</feature>
<proteinExistence type="predicted"/>
<dbReference type="CDD" id="cd06853">
    <property type="entry name" value="GT_WecA_like"/>
    <property type="match status" value="1"/>
</dbReference>
<dbReference type="EC" id="2.7.8.33" evidence="8"/>
<feature type="transmembrane region" description="Helical" evidence="7">
    <location>
        <begin position="73"/>
        <end position="90"/>
    </location>
</feature>
<dbReference type="InterPro" id="IPR018480">
    <property type="entry name" value="PNAcMuramoyl-5peptid_Trfase_CS"/>
</dbReference>
<evidence type="ECO:0000256" key="4">
    <source>
        <dbReference type="ARBA" id="ARBA00022692"/>
    </source>
</evidence>
<dbReference type="InterPro" id="IPR000715">
    <property type="entry name" value="Glycosyl_transferase_4"/>
</dbReference>
<keyword evidence="4 7" id="KW-0812">Transmembrane</keyword>
<dbReference type="GO" id="GO:0044038">
    <property type="term" value="P:cell wall macromolecule biosynthetic process"/>
    <property type="evidence" value="ECO:0007669"/>
    <property type="project" value="TreeGrafter"/>
</dbReference>
<comment type="subcellular location">
    <subcellularLocation>
        <location evidence="1">Cell membrane</location>
        <topology evidence="1">Multi-pass membrane protein</topology>
    </subcellularLocation>
</comment>
<dbReference type="AlphaFoldDB" id="A0A3B0VSA0"/>
<evidence type="ECO:0000313" key="8">
    <source>
        <dbReference type="EMBL" id="VAW46525.1"/>
    </source>
</evidence>
<dbReference type="PROSITE" id="PS01348">
    <property type="entry name" value="MRAY_2"/>
    <property type="match status" value="1"/>
</dbReference>
<keyword evidence="2" id="KW-1003">Cell membrane</keyword>
<keyword evidence="6 7" id="KW-0472">Membrane</keyword>
<reference evidence="8" key="1">
    <citation type="submission" date="2018-06" db="EMBL/GenBank/DDBJ databases">
        <authorList>
            <person name="Zhirakovskaya E."/>
        </authorList>
    </citation>
    <scope>NUCLEOTIDE SEQUENCE</scope>
</reference>
<evidence type="ECO:0000256" key="7">
    <source>
        <dbReference type="SAM" id="Phobius"/>
    </source>
</evidence>
<keyword evidence="5 7" id="KW-1133">Transmembrane helix</keyword>
<dbReference type="GO" id="GO:0005886">
    <property type="term" value="C:plasma membrane"/>
    <property type="evidence" value="ECO:0007669"/>
    <property type="project" value="UniProtKB-SubCell"/>
</dbReference>
<evidence type="ECO:0000256" key="6">
    <source>
        <dbReference type="ARBA" id="ARBA00023136"/>
    </source>
</evidence>
<dbReference type="EMBL" id="UOFC01000105">
    <property type="protein sequence ID" value="VAW46525.1"/>
    <property type="molecule type" value="Genomic_DNA"/>
</dbReference>
<organism evidence="8">
    <name type="scientific">hydrothermal vent metagenome</name>
    <dbReference type="NCBI Taxonomy" id="652676"/>
    <lineage>
        <taxon>unclassified sequences</taxon>
        <taxon>metagenomes</taxon>
        <taxon>ecological metagenomes</taxon>
    </lineage>
</organism>
<feature type="transmembrane region" description="Helical" evidence="7">
    <location>
        <begin position="291"/>
        <end position="311"/>
    </location>
</feature>
<evidence type="ECO:0000256" key="2">
    <source>
        <dbReference type="ARBA" id="ARBA00022475"/>
    </source>
</evidence>
<dbReference type="Pfam" id="PF00953">
    <property type="entry name" value="Glycos_transf_4"/>
    <property type="match status" value="1"/>
</dbReference>
<evidence type="ECO:0000256" key="3">
    <source>
        <dbReference type="ARBA" id="ARBA00022679"/>
    </source>
</evidence>
<dbReference type="GO" id="GO:0009103">
    <property type="term" value="P:lipopolysaccharide biosynthetic process"/>
    <property type="evidence" value="ECO:0007669"/>
    <property type="project" value="TreeGrafter"/>
</dbReference>
<gene>
    <name evidence="8" type="ORF">MNBD_GAMMA03-1249</name>
</gene>
<protein>
    <submittedName>
        <fullName evidence="8">Undecaprenyl-phosphate alpha-N-acetylglucosaminyl 1-phosphate transferase</fullName>
        <ecNumber evidence="8">2.7.8.33</ecNumber>
    </submittedName>
</protein>
<feature type="transmembrane region" description="Helical" evidence="7">
    <location>
        <begin position="209"/>
        <end position="230"/>
    </location>
</feature>
<dbReference type="PANTHER" id="PTHR22926">
    <property type="entry name" value="PHOSPHO-N-ACETYLMURAMOYL-PENTAPEPTIDE-TRANSFERASE"/>
    <property type="match status" value="1"/>
</dbReference>